<dbReference type="InterPro" id="IPR036676">
    <property type="entry name" value="PurM-like_C_sf"/>
</dbReference>
<feature type="site" description="Important for catalytic activity" evidence="9">
    <location>
        <position position="37"/>
    </location>
</feature>
<evidence type="ECO:0000256" key="7">
    <source>
        <dbReference type="ARBA" id="ARBA00022842"/>
    </source>
</evidence>
<keyword evidence="4 9" id="KW-0547">Nucleotide-binding</keyword>
<evidence type="ECO:0000259" key="11">
    <source>
        <dbReference type="Pfam" id="PF00586"/>
    </source>
</evidence>
<dbReference type="Gene3D" id="3.90.650.10">
    <property type="entry name" value="PurM-like C-terminal domain"/>
    <property type="match status" value="1"/>
</dbReference>
<dbReference type="InterPro" id="IPR036921">
    <property type="entry name" value="PurM-like_N_sf"/>
</dbReference>
<dbReference type="HAMAP" id="MF_00625">
    <property type="entry name" value="SelD"/>
    <property type="match status" value="1"/>
</dbReference>
<evidence type="ECO:0000259" key="12">
    <source>
        <dbReference type="Pfam" id="PF02769"/>
    </source>
</evidence>
<keyword evidence="6 9" id="KW-0067">ATP-binding</keyword>
<evidence type="ECO:0000313" key="13">
    <source>
        <dbReference type="EMBL" id="PPK92156.1"/>
    </source>
</evidence>
<comment type="caution">
    <text evidence="13">The sequence shown here is derived from an EMBL/GenBank/DDBJ whole genome shotgun (WGS) entry which is preliminary data.</text>
</comment>
<reference evidence="13 14" key="1">
    <citation type="submission" date="2018-02" db="EMBL/GenBank/DDBJ databases">
        <title>Genomic Encyclopedia of Archaeal and Bacterial Type Strains, Phase II (KMG-II): from individual species to whole genera.</title>
        <authorList>
            <person name="Goeker M."/>
        </authorList>
    </citation>
    <scope>NUCLEOTIDE SEQUENCE [LARGE SCALE GENOMIC DNA]</scope>
    <source>
        <strain evidence="13 14">DSM 22857</strain>
    </source>
</reference>
<feature type="active site" evidence="9">
    <location>
        <position position="34"/>
    </location>
</feature>
<dbReference type="GO" id="GO:0005524">
    <property type="term" value="F:ATP binding"/>
    <property type="evidence" value="ECO:0007669"/>
    <property type="project" value="UniProtKB-UniRule"/>
</dbReference>
<feature type="binding site" description="in other chain" evidence="9">
    <location>
        <position position="37"/>
    </location>
    <ligand>
        <name>ATP</name>
        <dbReference type="ChEBI" id="CHEBI:30616"/>
        <note>ligand shared between dimeric partners</note>
    </ligand>
</feature>
<feature type="region of interest" description="Disordered" evidence="10">
    <location>
        <begin position="1"/>
        <end position="21"/>
    </location>
</feature>
<evidence type="ECO:0000256" key="8">
    <source>
        <dbReference type="ARBA" id="ARBA00023266"/>
    </source>
</evidence>
<dbReference type="EMBL" id="PTJD01000016">
    <property type="protein sequence ID" value="PPK92156.1"/>
    <property type="molecule type" value="Genomic_DNA"/>
</dbReference>
<dbReference type="NCBIfam" id="NF002098">
    <property type="entry name" value="PRK00943.1"/>
    <property type="match status" value="1"/>
</dbReference>
<proteinExistence type="inferred from homology"/>
<dbReference type="Pfam" id="PF02769">
    <property type="entry name" value="AIRS_C"/>
    <property type="match status" value="1"/>
</dbReference>
<dbReference type="SUPFAM" id="SSF55326">
    <property type="entry name" value="PurM N-terminal domain-like"/>
    <property type="match status" value="1"/>
</dbReference>
<dbReference type="InterPro" id="IPR010918">
    <property type="entry name" value="PurM-like_C_dom"/>
</dbReference>
<comment type="subunit">
    <text evidence="9">Homodimer.</text>
</comment>
<comment type="function">
    <text evidence="9">Synthesizes selenophosphate from selenide and ATP.</text>
</comment>
<evidence type="ECO:0000256" key="6">
    <source>
        <dbReference type="ARBA" id="ARBA00022840"/>
    </source>
</evidence>
<dbReference type="Pfam" id="PF00586">
    <property type="entry name" value="AIRS"/>
    <property type="match status" value="1"/>
</dbReference>
<dbReference type="GO" id="GO:0004756">
    <property type="term" value="F:selenide, water dikinase activity"/>
    <property type="evidence" value="ECO:0007669"/>
    <property type="project" value="UniProtKB-UniRule"/>
</dbReference>
<feature type="binding site" evidence="9">
    <location>
        <begin position="160"/>
        <end position="162"/>
    </location>
    <ligand>
        <name>ATP</name>
        <dbReference type="ChEBI" id="CHEBI:30616"/>
        <note>ligand shared between dimeric partners</note>
    </ligand>
</feature>
<evidence type="ECO:0000256" key="9">
    <source>
        <dbReference type="HAMAP-Rule" id="MF_00625"/>
    </source>
</evidence>
<dbReference type="GO" id="GO:0016260">
    <property type="term" value="P:selenocysteine biosynthetic process"/>
    <property type="evidence" value="ECO:0007669"/>
    <property type="project" value="InterPro"/>
</dbReference>
<keyword evidence="14" id="KW-1185">Reference proteome</keyword>
<gene>
    <name evidence="9" type="primary">selD</name>
    <name evidence="13" type="ORF">CLV92_11617</name>
</gene>
<evidence type="ECO:0000256" key="5">
    <source>
        <dbReference type="ARBA" id="ARBA00022777"/>
    </source>
</evidence>
<dbReference type="AlphaFoldDB" id="A0A2S6ID85"/>
<dbReference type="GO" id="GO:0000287">
    <property type="term" value="F:magnesium ion binding"/>
    <property type="evidence" value="ECO:0007669"/>
    <property type="project" value="UniProtKB-UniRule"/>
</dbReference>
<accession>A0A2S6ID85</accession>
<evidence type="ECO:0000256" key="4">
    <source>
        <dbReference type="ARBA" id="ARBA00022741"/>
    </source>
</evidence>
<evidence type="ECO:0000256" key="3">
    <source>
        <dbReference type="ARBA" id="ARBA00022723"/>
    </source>
</evidence>
<comment type="cofactor">
    <cofactor evidence="9">
        <name>Mg(2+)</name>
        <dbReference type="ChEBI" id="CHEBI:18420"/>
    </cofactor>
    <text evidence="9">Binds 1 Mg(2+) ion per monomer.</text>
</comment>
<evidence type="ECO:0000313" key="14">
    <source>
        <dbReference type="Proteomes" id="UP000239485"/>
    </source>
</evidence>
<comment type="catalytic activity">
    <reaction evidence="9">
        <text>hydrogenselenide + ATP + H2O = selenophosphate + AMP + phosphate + 2 H(+)</text>
        <dbReference type="Rhea" id="RHEA:18737"/>
        <dbReference type="ChEBI" id="CHEBI:15377"/>
        <dbReference type="ChEBI" id="CHEBI:15378"/>
        <dbReference type="ChEBI" id="CHEBI:16144"/>
        <dbReference type="ChEBI" id="CHEBI:29317"/>
        <dbReference type="ChEBI" id="CHEBI:30616"/>
        <dbReference type="ChEBI" id="CHEBI:43474"/>
        <dbReference type="ChEBI" id="CHEBI:456215"/>
        <dbReference type="EC" id="2.7.9.3"/>
    </reaction>
</comment>
<organism evidence="13 14">
    <name type="scientific">Kineococcus xinjiangensis</name>
    <dbReference type="NCBI Taxonomy" id="512762"/>
    <lineage>
        <taxon>Bacteria</taxon>
        <taxon>Bacillati</taxon>
        <taxon>Actinomycetota</taxon>
        <taxon>Actinomycetes</taxon>
        <taxon>Kineosporiales</taxon>
        <taxon>Kineosporiaceae</taxon>
        <taxon>Kineococcus</taxon>
    </lineage>
</organism>
<keyword evidence="3 9" id="KW-0479">Metal-binding</keyword>
<feature type="binding site" evidence="9">
    <location>
        <position position="71"/>
    </location>
    <ligand>
        <name>Mg(2+)</name>
        <dbReference type="ChEBI" id="CHEBI:18420"/>
    </ligand>
</feature>
<feature type="compositionally biased region" description="Polar residues" evidence="10">
    <location>
        <begin position="1"/>
        <end position="14"/>
    </location>
</feature>
<keyword evidence="2 9" id="KW-0808">Transferase</keyword>
<keyword evidence="8 9" id="KW-0711">Selenium</keyword>
<keyword evidence="7 9" id="KW-0460">Magnesium</keyword>
<dbReference type="EC" id="2.7.9.3" evidence="9"/>
<sequence>MTTSTPGQADSPTPQAAPHPAPVRLTQYARGGGCACKIPPGELEDVVAGLVGRSGGSTIGRLLVGLDSGDDAAVVLAPDGRTAVVATADFFTPVVDDPYDWGRIAVANALSDVYAMGGRPLVGVNLLAWPRGVLPFELAREVLRGGLDVARVAGCHVGGGHSIDDQEPKYGMAVTGIADPNRLLRNDAGAAGMPLTLTKPLGTGVLGSRHKATGEVFHQAVESMTTLNAEASAAALAAGAVCATDVTGFGLLGHLHKLARASGVTAVLDAAAVPYLDGAREALRDGFVPGGSRRNLDWVRPHADLGVGEEEALLLADAQTSGGLLVAGELPGFPVVGELLPAREGVTVLVR</sequence>
<dbReference type="SUPFAM" id="SSF56042">
    <property type="entry name" value="PurM C-terminal domain-like"/>
    <property type="match status" value="1"/>
</dbReference>
<dbReference type="NCBIfam" id="TIGR00476">
    <property type="entry name" value="selD"/>
    <property type="match status" value="1"/>
</dbReference>
<protein>
    <recommendedName>
        <fullName evidence="9">Selenide, water dikinase</fullName>
        <ecNumber evidence="9">2.7.9.3</ecNumber>
    </recommendedName>
    <alternativeName>
        <fullName evidence="9">Selenium donor protein</fullName>
    </alternativeName>
    <alternativeName>
        <fullName evidence="9">Selenophosphate synthase</fullName>
    </alternativeName>
</protein>
<dbReference type="Proteomes" id="UP000239485">
    <property type="component" value="Unassembled WGS sequence"/>
</dbReference>
<feature type="domain" description="PurM-like C-terminal" evidence="12">
    <location>
        <begin position="191"/>
        <end position="279"/>
    </location>
</feature>
<feature type="binding site" description="in other chain" evidence="9">
    <location>
        <position position="112"/>
    </location>
    <ligand>
        <name>ATP</name>
        <dbReference type="ChEBI" id="CHEBI:30616"/>
        <note>ligand shared between dimeric partners</note>
    </ligand>
</feature>
<evidence type="ECO:0000256" key="2">
    <source>
        <dbReference type="ARBA" id="ARBA00022679"/>
    </source>
</evidence>
<feature type="binding site" description="in other chain" evidence="9">
    <location>
        <position position="89"/>
    </location>
    <ligand>
        <name>ATP</name>
        <dbReference type="ChEBI" id="CHEBI:30616"/>
        <note>ligand shared between dimeric partners</note>
    </ligand>
</feature>
<keyword evidence="5 9" id="KW-0418">Kinase</keyword>
<feature type="domain" description="PurM-like N-terminal" evidence="11">
    <location>
        <begin position="69"/>
        <end position="178"/>
    </location>
</feature>
<dbReference type="GO" id="GO:0005737">
    <property type="term" value="C:cytoplasm"/>
    <property type="evidence" value="ECO:0007669"/>
    <property type="project" value="TreeGrafter"/>
</dbReference>
<evidence type="ECO:0000256" key="1">
    <source>
        <dbReference type="ARBA" id="ARBA00008026"/>
    </source>
</evidence>
<feature type="binding site" evidence="9">
    <location>
        <position position="245"/>
    </location>
    <ligand>
        <name>Mg(2+)</name>
        <dbReference type="ChEBI" id="CHEBI:18420"/>
    </ligand>
</feature>
<dbReference type="InterPro" id="IPR023061">
    <property type="entry name" value="SelD_I"/>
</dbReference>
<name>A0A2S6ID85_9ACTN</name>
<evidence type="ECO:0000256" key="10">
    <source>
        <dbReference type="SAM" id="MobiDB-lite"/>
    </source>
</evidence>
<dbReference type="PIRSF" id="PIRSF036407">
    <property type="entry name" value="Selenphspht_syn"/>
    <property type="match status" value="1"/>
</dbReference>
<comment type="similarity">
    <text evidence="1 9">Belongs to the selenophosphate synthase 1 family. Class I subfamily.</text>
</comment>
<feature type="binding site" description="in other chain" evidence="9">
    <location>
        <begin position="68"/>
        <end position="70"/>
    </location>
    <ligand>
        <name>ATP</name>
        <dbReference type="ChEBI" id="CHEBI:30616"/>
        <note>ligand shared between dimeric partners</note>
    </ligand>
</feature>
<dbReference type="PANTHER" id="PTHR10256:SF0">
    <property type="entry name" value="INACTIVE SELENIDE, WATER DIKINASE-LIKE PROTEIN-RELATED"/>
    <property type="match status" value="1"/>
</dbReference>
<feature type="binding site" evidence="9">
    <location>
        <position position="112"/>
    </location>
    <ligand>
        <name>Mg(2+)</name>
        <dbReference type="ChEBI" id="CHEBI:18420"/>
    </ligand>
</feature>
<dbReference type="Gene3D" id="3.30.1330.10">
    <property type="entry name" value="PurM-like, N-terminal domain"/>
    <property type="match status" value="1"/>
</dbReference>
<dbReference type="InterPro" id="IPR004536">
    <property type="entry name" value="SPS/SelD"/>
</dbReference>
<dbReference type="PANTHER" id="PTHR10256">
    <property type="entry name" value="SELENIDE, WATER DIKINASE"/>
    <property type="match status" value="1"/>
</dbReference>
<dbReference type="FunFam" id="3.30.1330.10:FF:000003">
    <property type="entry name" value="Selenide, water dikinase"/>
    <property type="match status" value="1"/>
</dbReference>
<dbReference type="InterPro" id="IPR016188">
    <property type="entry name" value="PurM-like_N"/>
</dbReference>
<dbReference type="CDD" id="cd02195">
    <property type="entry name" value="SelD"/>
    <property type="match status" value="1"/>
</dbReference>